<dbReference type="EMBL" id="AMQM01001325">
    <property type="status" value="NOT_ANNOTATED_CDS"/>
    <property type="molecule type" value="Genomic_DNA"/>
</dbReference>
<dbReference type="EnsemblMetazoa" id="HelroT163175">
    <property type="protein sequence ID" value="HelroP163175"/>
    <property type="gene ID" value="HelroG163175"/>
</dbReference>
<feature type="compositionally biased region" description="Basic and acidic residues" evidence="2">
    <location>
        <begin position="652"/>
        <end position="664"/>
    </location>
</feature>
<dbReference type="EMBL" id="KB097495">
    <property type="protein sequence ID" value="ESN96143.1"/>
    <property type="molecule type" value="Genomic_DNA"/>
</dbReference>
<evidence type="ECO:0000313" key="3">
    <source>
        <dbReference type="EMBL" id="ESN96143.1"/>
    </source>
</evidence>
<feature type="compositionally biased region" description="Low complexity" evidence="2">
    <location>
        <begin position="725"/>
        <end position="747"/>
    </location>
</feature>
<dbReference type="InParanoid" id="T1ETR3"/>
<dbReference type="STRING" id="6412.T1ETR3"/>
<dbReference type="InterPro" id="IPR043379">
    <property type="entry name" value="ANKAR"/>
</dbReference>
<dbReference type="RefSeq" id="XP_009025373.1">
    <property type="nucleotide sequence ID" value="XM_009027125.1"/>
</dbReference>
<proteinExistence type="predicted"/>
<dbReference type="OrthoDB" id="1683831at2759"/>
<accession>T1ETR3</accession>
<feature type="region of interest" description="Disordered" evidence="2">
    <location>
        <begin position="652"/>
        <end position="678"/>
    </location>
</feature>
<dbReference type="InterPro" id="IPR036770">
    <property type="entry name" value="Ankyrin_rpt-contain_sf"/>
</dbReference>
<name>T1ETR3_HELRO</name>
<evidence type="ECO:0000256" key="1">
    <source>
        <dbReference type="PROSITE-ProRule" id="PRU00023"/>
    </source>
</evidence>
<feature type="compositionally biased region" description="Acidic residues" evidence="2">
    <location>
        <begin position="665"/>
        <end position="676"/>
    </location>
</feature>
<sequence>MDVFKLKRYTGRKSRKSSQTIVDPYESLTATEMGQFPAGQKLAPIHICAMQGKIALIEKAVKSNPQLLELRTTDGNDHTLLHLSLIHNKLNTFKSLISLGASLEAVDVKGQNVIEMALDLGKINILVYLSVQDFDKLAIWIMLEKRLRSDFENELTVAVNWLRDMLNYGEEKDDKVLENIPESVEQSEVENDANDSQNVVQNEQTLLRLKAIDKKIIKSILTTMKKTEPAISKTHSYWLFKTLYTLLLTNRPAKEQSINCGIMPVIVKILSNSQNLPSLAEVIEKIKAEEANLEKIEFLKWRNTSAKKEDDHMTSLKKDVELIGVSCEIRNYPKDVLNTTLKNVVACVGTASDQKLQLLEHFAETSNSYTTLIQLIKDDNEDNNEMTCCACESIVKLTANHMRNQLGFAIGGELLTKLTKLIRSTNTDLQEHCIDTLQSLLTGNHTTQQLYFQMNLTSDLFKNSTALCGPTLKDKFSVVLWTVADSAVEVSRRVAEMVGGGEFVEYFYSQSMVRHRIAAEGVRCLASLPCCPVLTTDDKAKVLAVLIEHIADQACDASLLLTSMETVDRLVVLVAHVVDARLQKLALDTSVLEHLVSIVLDRSGRKFCLRLQAALTFSYLITGKKNGINLIKPKKLDGLLIFITRILTKDTGKDDDVDKDGRADDYDDKNDDDNNGDDVTKVKNKLKASQFFVNLCYGSKKWSSYLKTWMARPHRNYRCNKSDDNNNYNRNNNNNNDNNNYDNNNINDDADNDDKDDDGDEKEEEEIDRVNLNSDGNLIRDAMGGIAGRHFSHWIKELYGPATTNANPDIDTVNRRFQLRKERDVNTATILNCIACLSRYDSGVPESLIAVAAVEHICPYVHSETELIKGFAVVALRYLSNNLQGCTQILKRRHEIKSK</sequence>
<dbReference type="AlphaFoldDB" id="T1ETR3"/>
<feature type="repeat" description="ANK" evidence="1">
    <location>
        <begin position="76"/>
        <end position="108"/>
    </location>
</feature>
<dbReference type="HOGENOM" id="CLU_322185_0_0_1"/>
<dbReference type="Proteomes" id="UP000015101">
    <property type="component" value="Unassembled WGS sequence"/>
</dbReference>
<gene>
    <name evidence="4" type="primary">20199963</name>
    <name evidence="3" type="ORF">HELRODRAFT_163175</name>
</gene>
<dbReference type="PROSITE" id="PS50088">
    <property type="entry name" value="ANK_REPEAT"/>
    <property type="match status" value="1"/>
</dbReference>
<feature type="compositionally biased region" description="Acidic residues" evidence="2">
    <location>
        <begin position="748"/>
        <end position="767"/>
    </location>
</feature>
<keyword evidence="5" id="KW-1185">Reference proteome</keyword>
<dbReference type="Gene3D" id="1.25.40.20">
    <property type="entry name" value="Ankyrin repeat-containing domain"/>
    <property type="match status" value="1"/>
</dbReference>
<dbReference type="PANTHER" id="PTHR46464:SF2">
    <property type="entry name" value="ANKYRIN AND ARMADILLO REPEAT-CONTAINING PROTEIN"/>
    <property type="match status" value="1"/>
</dbReference>
<dbReference type="EMBL" id="AMQM01001326">
    <property type="status" value="NOT_ANNOTATED_CDS"/>
    <property type="molecule type" value="Genomic_DNA"/>
</dbReference>
<organism evidence="4 5">
    <name type="scientific">Helobdella robusta</name>
    <name type="common">Californian leech</name>
    <dbReference type="NCBI Taxonomy" id="6412"/>
    <lineage>
        <taxon>Eukaryota</taxon>
        <taxon>Metazoa</taxon>
        <taxon>Spiralia</taxon>
        <taxon>Lophotrochozoa</taxon>
        <taxon>Annelida</taxon>
        <taxon>Clitellata</taxon>
        <taxon>Hirudinea</taxon>
        <taxon>Rhynchobdellida</taxon>
        <taxon>Glossiphoniidae</taxon>
        <taxon>Helobdella</taxon>
    </lineage>
</organism>
<protein>
    <submittedName>
        <fullName evidence="3 4">Uncharacterized protein</fullName>
    </submittedName>
</protein>
<dbReference type="CTD" id="20199963"/>
<feature type="region of interest" description="Disordered" evidence="2">
    <location>
        <begin position="716"/>
        <end position="773"/>
    </location>
</feature>
<dbReference type="KEGG" id="hro:HELRODRAFT_163175"/>
<reference evidence="5" key="1">
    <citation type="submission" date="2012-12" db="EMBL/GenBank/DDBJ databases">
        <authorList>
            <person name="Hellsten U."/>
            <person name="Grimwood J."/>
            <person name="Chapman J.A."/>
            <person name="Shapiro H."/>
            <person name="Aerts A."/>
            <person name="Otillar R.P."/>
            <person name="Terry A.Y."/>
            <person name="Boore J.L."/>
            <person name="Simakov O."/>
            <person name="Marletaz F."/>
            <person name="Cho S.-J."/>
            <person name="Edsinger-Gonzales E."/>
            <person name="Havlak P."/>
            <person name="Kuo D.-H."/>
            <person name="Larsson T."/>
            <person name="Lv J."/>
            <person name="Arendt D."/>
            <person name="Savage R."/>
            <person name="Osoegawa K."/>
            <person name="de Jong P."/>
            <person name="Lindberg D.R."/>
            <person name="Seaver E.C."/>
            <person name="Weisblat D.A."/>
            <person name="Putnam N.H."/>
            <person name="Grigoriev I.V."/>
            <person name="Rokhsar D.S."/>
        </authorList>
    </citation>
    <scope>NUCLEOTIDE SEQUENCE</scope>
</reference>
<dbReference type="Gene3D" id="1.25.10.10">
    <property type="entry name" value="Leucine-rich Repeat Variant"/>
    <property type="match status" value="1"/>
</dbReference>
<dbReference type="PANTHER" id="PTHR46464">
    <property type="entry name" value="ANK_REP_REGION DOMAIN-CONTAINING PROTEIN"/>
    <property type="match status" value="1"/>
</dbReference>
<dbReference type="GeneID" id="20199963"/>
<evidence type="ECO:0000313" key="5">
    <source>
        <dbReference type="Proteomes" id="UP000015101"/>
    </source>
</evidence>
<reference evidence="4" key="3">
    <citation type="submission" date="2015-06" db="UniProtKB">
        <authorList>
            <consortium name="EnsemblMetazoa"/>
        </authorList>
    </citation>
    <scope>IDENTIFICATION</scope>
</reference>
<keyword evidence="1" id="KW-0040">ANK repeat</keyword>
<dbReference type="SUPFAM" id="SSF48403">
    <property type="entry name" value="Ankyrin repeat"/>
    <property type="match status" value="1"/>
</dbReference>
<dbReference type="InterPro" id="IPR016024">
    <property type="entry name" value="ARM-type_fold"/>
</dbReference>
<dbReference type="InterPro" id="IPR002110">
    <property type="entry name" value="Ankyrin_rpt"/>
</dbReference>
<dbReference type="InterPro" id="IPR011989">
    <property type="entry name" value="ARM-like"/>
</dbReference>
<evidence type="ECO:0000256" key="2">
    <source>
        <dbReference type="SAM" id="MobiDB-lite"/>
    </source>
</evidence>
<dbReference type="EMBL" id="AMQM01001324">
    <property type="status" value="NOT_ANNOTATED_CDS"/>
    <property type="molecule type" value="Genomic_DNA"/>
</dbReference>
<reference evidence="3 5" key="2">
    <citation type="journal article" date="2013" name="Nature">
        <title>Insights into bilaterian evolution from three spiralian genomes.</title>
        <authorList>
            <person name="Simakov O."/>
            <person name="Marletaz F."/>
            <person name="Cho S.J."/>
            <person name="Edsinger-Gonzales E."/>
            <person name="Havlak P."/>
            <person name="Hellsten U."/>
            <person name="Kuo D.H."/>
            <person name="Larsson T."/>
            <person name="Lv J."/>
            <person name="Arendt D."/>
            <person name="Savage R."/>
            <person name="Osoegawa K."/>
            <person name="de Jong P."/>
            <person name="Grimwood J."/>
            <person name="Chapman J.A."/>
            <person name="Shapiro H."/>
            <person name="Aerts A."/>
            <person name="Otillar R.P."/>
            <person name="Terry A.Y."/>
            <person name="Boore J.L."/>
            <person name="Grigoriev I.V."/>
            <person name="Lindberg D.R."/>
            <person name="Seaver E.C."/>
            <person name="Weisblat D.A."/>
            <person name="Putnam N.H."/>
            <person name="Rokhsar D.S."/>
        </authorList>
    </citation>
    <scope>NUCLEOTIDE SEQUENCE</scope>
</reference>
<evidence type="ECO:0000313" key="4">
    <source>
        <dbReference type="EnsemblMetazoa" id="HelroP163175"/>
    </source>
</evidence>
<dbReference type="SUPFAM" id="SSF48371">
    <property type="entry name" value="ARM repeat"/>
    <property type="match status" value="1"/>
</dbReference>